<protein>
    <submittedName>
        <fullName evidence="1">Uncharacterized protein</fullName>
    </submittedName>
</protein>
<accession>A0AAV4XGL6</accession>
<name>A0AAV4XGL6_CAEEX</name>
<reference evidence="1 2" key="1">
    <citation type="submission" date="2021-06" db="EMBL/GenBank/DDBJ databases">
        <title>Caerostris extrusa draft genome.</title>
        <authorList>
            <person name="Kono N."/>
            <person name="Arakawa K."/>
        </authorList>
    </citation>
    <scope>NUCLEOTIDE SEQUENCE [LARGE SCALE GENOMIC DNA]</scope>
</reference>
<sequence>MQTNFVEADHKDQQPIQNQFSLYNYSVKVPKSVIIGAETFALLNSALNPVFYGYFNVRVRKGFIEIVYRKKEFNRDRVCNGMSGETSYSSTILQQMENRGGPTQMVIEMSEFNYRGSQWWALLQD</sequence>
<dbReference type="EMBL" id="BPLR01000248">
    <property type="protein sequence ID" value="GIY93209.1"/>
    <property type="molecule type" value="Genomic_DNA"/>
</dbReference>
<organism evidence="1 2">
    <name type="scientific">Caerostris extrusa</name>
    <name type="common">Bark spider</name>
    <name type="synonym">Caerostris bankana</name>
    <dbReference type="NCBI Taxonomy" id="172846"/>
    <lineage>
        <taxon>Eukaryota</taxon>
        <taxon>Metazoa</taxon>
        <taxon>Ecdysozoa</taxon>
        <taxon>Arthropoda</taxon>
        <taxon>Chelicerata</taxon>
        <taxon>Arachnida</taxon>
        <taxon>Araneae</taxon>
        <taxon>Araneomorphae</taxon>
        <taxon>Entelegynae</taxon>
        <taxon>Araneoidea</taxon>
        <taxon>Araneidae</taxon>
        <taxon>Caerostris</taxon>
    </lineage>
</organism>
<keyword evidence="2" id="KW-1185">Reference proteome</keyword>
<evidence type="ECO:0000313" key="1">
    <source>
        <dbReference type="EMBL" id="GIY93209.1"/>
    </source>
</evidence>
<dbReference type="Proteomes" id="UP001054945">
    <property type="component" value="Unassembled WGS sequence"/>
</dbReference>
<gene>
    <name evidence="1" type="ORF">CEXT_431261</name>
</gene>
<comment type="caution">
    <text evidence="1">The sequence shown here is derived from an EMBL/GenBank/DDBJ whole genome shotgun (WGS) entry which is preliminary data.</text>
</comment>
<proteinExistence type="predicted"/>
<evidence type="ECO:0000313" key="2">
    <source>
        <dbReference type="Proteomes" id="UP001054945"/>
    </source>
</evidence>
<dbReference type="AlphaFoldDB" id="A0AAV4XGL6"/>
<dbReference type="SUPFAM" id="SSF81321">
    <property type="entry name" value="Family A G protein-coupled receptor-like"/>
    <property type="match status" value="1"/>
</dbReference>
<dbReference type="Gene3D" id="1.20.1070.10">
    <property type="entry name" value="Rhodopsin 7-helix transmembrane proteins"/>
    <property type="match status" value="1"/>
</dbReference>